<name>A0A8S1D0L2_9INSE</name>
<dbReference type="PANTHER" id="PTHR13847:SF287">
    <property type="entry name" value="FAD-DEPENDENT OXIDOREDUCTASE DOMAIN-CONTAINING PROTEIN 1"/>
    <property type="match status" value="1"/>
</dbReference>
<comment type="caution">
    <text evidence="5">The sequence shown here is derived from an EMBL/GenBank/DDBJ whole genome shotgun (WGS) entry which is preliminary data.</text>
</comment>
<evidence type="ECO:0000313" key="5">
    <source>
        <dbReference type="EMBL" id="CAB3375676.1"/>
    </source>
</evidence>
<dbReference type="OrthoDB" id="424974at2759"/>
<evidence type="ECO:0000313" key="6">
    <source>
        <dbReference type="Proteomes" id="UP000494165"/>
    </source>
</evidence>
<dbReference type="GO" id="GO:0016491">
    <property type="term" value="F:oxidoreductase activity"/>
    <property type="evidence" value="ECO:0007669"/>
    <property type="project" value="UniProtKB-KW"/>
</dbReference>
<sequence>MRLSRGTFQAVLKGRKLLEARQPASLRKAYATNLPGEDGFDPVKRTLSVLKRDIVRLRKQIGDFFGLEPHSTSPTRDIDEPHQFYSWQSHCDVLIIGGGVVGCSIAFFLLENFPGSMNVTILEKDPTYKRAATTLSCGGLRQQFSLPENVQMSQFGAEFLRQLPKRCAVEGLDPPDVQFHPMGYLFLATEEGAEQLVANHDLQLDMGVKNVLLTREQLKTRFPWLNTSDVALGCLGLENEGWFDPWSLLNALRTKAIALGAHYVQGEAVGFKMREQADVLIAGADNSKPYQRLDKLVVRLADGERRTISFGQCVLASGASSGEIAAMAHIGSGDDMLAFPLPVVPRKRYVFNVHCPDGPGVDLPFVIDPTGTYVRREGYGGHYICGRSPPEGVPEPSTADFDVDPEFFEAHVWPQLAHRIPAMQKLKVKSAWAGHYDYNTFDQNAIVGPHPYYHNLTFATGFSGHGLQQAPAVGQVVMEMLIEGKLSTIDLSRFAFDRVLLNERLLEQNIV</sequence>
<evidence type="ECO:0000256" key="3">
    <source>
        <dbReference type="ARBA" id="ARBA00046185"/>
    </source>
</evidence>
<dbReference type="Gene3D" id="3.50.50.60">
    <property type="entry name" value="FAD/NAD(P)-binding domain"/>
    <property type="match status" value="1"/>
</dbReference>
<feature type="domain" description="FAD dependent oxidoreductase" evidence="4">
    <location>
        <begin position="92"/>
        <end position="479"/>
    </location>
</feature>
<dbReference type="EMBL" id="CADEPI010000117">
    <property type="protein sequence ID" value="CAB3375676.1"/>
    <property type="molecule type" value="Genomic_DNA"/>
</dbReference>
<proteinExistence type="predicted"/>
<dbReference type="Gene3D" id="3.30.9.10">
    <property type="entry name" value="D-Amino Acid Oxidase, subunit A, domain 2"/>
    <property type="match status" value="1"/>
</dbReference>
<evidence type="ECO:0000256" key="1">
    <source>
        <dbReference type="ARBA" id="ARBA00023002"/>
    </source>
</evidence>
<keyword evidence="6" id="KW-1185">Reference proteome</keyword>
<dbReference type="SUPFAM" id="SSF51905">
    <property type="entry name" value="FAD/NAD(P)-binding domain"/>
    <property type="match status" value="1"/>
</dbReference>
<protein>
    <recommendedName>
        <fullName evidence="2">FAD-dependent oxidoreductase domain-containing protein 1</fullName>
    </recommendedName>
</protein>
<dbReference type="GO" id="GO:0005739">
    <property type="term" value="C:mitochondrion"/>
    <property type="evidence" value="ECO:0007669"/>
    <property type="project" value="GOC"/>
</dbReference>
<dbReference type="InterPro" id="IPR036188">
    <property type="entry name" value="FAD/NAD-bd_sf"/>
</dbReference>
<dbReference type="Pfam" id="PF01266">
    <property type="entry name" value="DAO"/>
    <property type="match status" value="1"/>
</dbReference>
<accession>A0A8S1D0L2</accession>
<organism evidence="5 6">
    <name type="scientific">Cloeon dipterum</name>
    <dbReference type="NCBI Taxonomy" id="197152"/>
    <lineage>
        <taxon>Eukaryota</taxon>
        <taxon>Metazoa</taxon>
        <taxon>Ecdysozoa</taxon>
        <taxon>Arthropoda</taxon>
        <taxon>Hexapoda</taxon>
        <taxon>Insecta</taxon>
        <taxon>Pterygota</taxon>
        <taxon>Palaeoptera</taxon>
        <taxon>Ephemeroptera</taxon>
        <taxon>Pisciforma</taxon>
        <taxon>Baetidae</taxon>
        <taxon>Cloeon</taxon>
    </lineage>
</organism>
<evidence type="ECO:0000256" key="2">
    <source>
        <dbReference type="ARBA" id="ARBA00039785"/>
    </source>
</evidence>
<dbReference type="InterPro" id="IPR006076">
    <property type="entry name" value="FAD-dep_OxRdtase"/>
</dbReference>
<dbReference type="Proteomes" id="UP000494165">
    <property type="component" value="Unassembled WGS sequence"/>
</dbReference>
<gene>
    <name evidence="5" type="ORF">CLODIP_2_CD14916</name>
</gene>
<reference evidence="5 6" key="1">
    <citation type="submission" date="2020-04" db="EMBL/GenBank/DDBJ databases">
        <authorList>
            <person name="Alioto T."/>
            <person name="Alioto T."/>
            <person name="Gomez Garrido J."/>
        </authorList>
    </citation>
    <scope>NUCLEOTIDE SEQUENCE [LARGE SCALE GENOMIC DNA]</scope>
</reference>
<keyword evidence="1" id="KW-0560">Oxidoreductase</keyword>
<dbReference type="GO" id="GO:0032981">
    <property type="term" value="P:mitochondrial respiratory chain complex I assembly"/>
    <property type="evidence" value="ECO:0007669"/>
    <property type="project" value="TreeGrafter"/>
</dbReference>
<evidence type="ECO:0000259" key="4">
    <source>
        <dbReference type="Pfam" id="PF01266"/>
    </source>
</evidence>
<comment type="function">
    <text evidence="3">Required for the assembly of the mitochondrial membrane respiratory chain NADH dehydrogenase (Complex I). Involved in mid-late stages of complex I assembly.</text>
</comment>
<dbReference type="PANTHER" id="PTHR13847">
    <property type="entry name" value="SARCOSINE DEHYDROGENASE-RELATED"/>
    <property type="match status" value="1"/>
</dbReference>
<dbReference type="AlphaFoldDB" id="A0A8S1D0L2"/>